<dbReference type="InterPro" id="IPR035907">
    <property type="entry name" value="Hppk_sf"/>
</dbReference>
<evidence type="ECO:0000256" key="6">
    <source>
        <dbReference type="ARBA" id="ARBA00022777"/>
    </source>
</evidence>
<dbReference type="RefSeq" id="WP_336474519.1">
    <property type="nucleotide sequence ID" value="NZ_JBAWSX010000025.1"/>
</dbReference>
<comment type="pathway">
    <text evidence="2">Cofactor biosynthesis; tetrahydrofolate biosynthesis; 2-amino-4-hydroxy-6-hydroxymethyl-7,8-dihydropteridine diphosphate from 7,8-dihydroneopterin triphosphate: step 4/4.</text>
</comment>
<evidence type="ECO:0000259" key="9">
    <source>
        <dbReference type="PROSITE" id="PS00794"/>
    </source>
</evidence>
<keyword evidence="6" id="KW-0418">Kinase</keyword>
<gene>
    <name evidence="10" type="primary">folK</name>
    <name evidence="10" type="ORF">WAZ07_24650</name>
</gene>
<dbReference type="CDD" id="cd00483">
    <property type="entry name" value="HPPK"/>
    <property type="match status" value="1"/>
</dbReference>
<dbReference type="GO" id="GO:0003848">
    <property type="term" value="F:2-amino-4-hydroxy-6-hydroxymethyldihydropteridine diphosphokinase activity"/>
    <property type="evidence" value="ECO:0007669"/>
    <property type="project" value="UniProtKB-EC"/>
</dbReference>
<keyword evidence="8" id="KW-0289">Folate biosynthesis</keyword>
<organism evidence="10 11">
    <name type="scientific">Bacillus bruguierae</name>
    <dbReference type="NCBI Taxonomy" id="3127667"/>
    <lineage>
        <taxon>Bacteria</taxon>
        <taxon>Bacillati</taxon>
        <taxon>Bacillota</taxon>
        <taxon>Bacilli</taxon>
        <taxon>Bacillales</taxon>
        <taxon>Bacillaceae</taxon>
        <taxon>Bacillus</taxon>
    </lineage>
</organism>
<dbReference type="PANTHER" id="PTHR43071">
    <property type="entry name" value="2-AMINO-4-HYDROXY-6-HYDROXYMETHYLDIHYDROPTERIDINE PYROPHOSPHOKINASE"/>
    <property type="match status" value="1"/>
</dbReference>
<name>A0ABU8FQZ1_9BACI</name>
<dbReference type="NCBIfam" id="TIGR01498">
    <property type="entry name" value="folK"/>
    <property type="match status" value="1"/>
</dbReference>
<keyword evidence="5" id="KW-0547">Nucleotide-binding</keyword>
<proteinExistence type="predicted"/>
<reference evidence="10 11" key="1">
    <citation type="submission" date="2024-01" db="EMBL/GenBank/DDBJ databases">
        <title>Seven novel Bacillus-like species.</title>
        <authorList>
            <person name="Liu G."/>
        </authorList>
    </citation>
    <scope>NUCLEOTIDE SEQUENCE [LARGE SCALE GENOMIC DNA]</scope>
    <source>
        <strain evidence="10 11">FJAT-51639</strain>
    </source>
</reference>
<evidence type="ECO:0000256" key="2">
    <source>
        <dbReference type="ARBA" id="ARBA00005051"/>
    </source>
</evidence>
<comment type="caution">
    <text evidence="10">The sequence shown here is derived from an EMBL/GenBank/DDBJ whole genome shotgun (WGS) entry which is preliminary data.</text>
</comment>
<accession>A0ABU8FQZ1</accession>
<dbReference type="InterPro" id="IPR000550">
    <property type="entry name" value="Hppk"/>
</dbReference>
<keyword evidence="7" id="KW-0067">ATP-binding</keyword>
<keyword evidence="4 10" id="KW-0808">Transferase</keyword>
<dbReference type="PANTHER" id="PTHR43071:SF1">
    <property type="entry name" value="2-AMINO-4-HYDROXY-6-HYDROXYMETHYLDIHYDROPTERIDINE PYROPHOSPHOKINASE"/>
    <property type="match status" value="1"/>
</dbReference>
<dbReference type="Gene3D" id="3.30.70.560">
    <property type="entry name" value="7,8-Dihydro-6-hydroxymethylpterin-pyrophosphokinase HPPK"/>
    <property type="match status" value="1"/>
</dbReference>
<dbReference type="EMBL" id="JBAWSX010000025">
    <property type="protein sequence ID" value="MEI4804336.1"/>
    <property type="molecule type" value="Genomic_DNA"/>
</dbReference>
<evidence type="ECO:0000256" key="1">
    <source>
        <dbReference type="ARBA" id="ARBA00000198"/>
    </source>
</evidence>
<evidence type="ECO:0000256" key="5">
    <source>
        <dbReference type="ARBA" id="ARBA00022741"/>
    </source>
</evidence>
<evidence type="ECO:0000256" key="4">
    <source>
        <dbReference type="ARBA" id="ARBA00022679"/>
    </source>
</evidence>
<dbReference type="Pfam" id="PF01288">
    <property type="entry name" value="HPPK"/>
    <property type="match status" value="1"/>
</dbReference>
<sequence length="171" mass="19845">MNNVVYIALGSNMDERYMYLSQAIELLGAHPAIEIEDVSSVYETDPVGFTEQDRFLNLVIKISTNLLPQELLMVTQKVENGLGRKREIKWGPRTIDLDILLYNHENIEAENLIVPHPRMFERAFVIVPLMEINQEINRNISRSQVEEMKRREGVTVWKQRNGEDAFALFVN</sequence>
<dbReference type="PROSITE" id="PS00794">
    <property type="entry name" value="HPPK"/>
    <property type="match status" value="1"/>
</dbReference>
<evidence type="ECO:0000256" key="3">
    <source>
        <dbReference type="ARBA" id="ARBA00013253"/>
    </source>
</evidence>
<dbReference type="SUPFAM" id="SSF55083">
    <property type="entry name" value="6-hydroxymethyl-7,8-dihydropterin pyrophosphokinase, HPPK"/>
    <property type="match status" value="1"/>
</dbReference>
<evidence type="ECO:0000256" key="7">
    <source>
        <dbReference type="ARBA" id="ARBA00022840"/>
    </source>
</evidence>
<protein>
    <recommendedName>
        <fullName evidence="3">2-amino-4-hydroxy-6-hydroxymethyldihydropteridine diphosphokinase</fullName>
        <ecNumber evidence="3">2.7.6.3</ecNumber>
    </recommendedName>
</protein>
<keyword evidence="11" id="KW-1185">Reference proteome</keyword>
<comment type="catalytic activity">
    <reaction evidence="1">
        <text>6-hydroxymethyl-7,8-dihydropterin + ATP = (7,8-dihydropterin-6-yl)methyl diphosphate + AMP + H(+)</text>
        <dbReference type="Rhea" id="RHEA:11412"/>
        <dbReference type="ChEBI" id="CHEBI:15378"/>
        <dbReference type="ChEBI" id="CHEBI:30616"/>
        <dbReference type="ChEBI" id="CHEBI:44841"/>
        <dbReference type="ChEBI" id="CHEBI:72950"/>
        <dbReference type="ChEBI" id="CHEBI:456215"/>
        <dbReference type="EC" id="2.7.6.3"/>
    </reaction>
</comment>
<evidence type="ECO:0000313" key="11">
    <source>
        <dbReference type="Proteomes" id="UP001372526"/>
    </source>
</evidence>
<evidence type="ECO:0000256" key="8">
    <source>
        <dbReference type="ARBA" id="ARBA00022909"/>
    </source>
</evidence>
<feature type="domain" description="7,8-dihydro-6-hydroxymethylpterin-pyrophosphokinase" evidence="9">
    <location>
        <begin position="89"/>
        <end position="100"/>
    </location>
</feature>
<evidence type="ECO:0000313" key="10">
    <source>
        <dbReference type="EMBL" id="MEI4804336.1"/>
    </source>
</evidence>
<dbReference type="Proteomes" id="UP001372526">
    <property type="component" value="Unassembled WGS sequence"/>
</dbReference>
<dbReference type="EC" id="2.7.6.3" evidence="3"/>